<dbReference type="AlphaFoldDB" id="A0A8X7NG17"/>
<dbReference type="GO" id="GO:0000815">
    <property type="term" value="C:ESCRT III complex"/>
    <property type="evidence" value="ECO:0007669"/>
    <property type="project" value="EnsemblFungi"/>
</dbReference>
<dbReference type="Proteomes" id="UP000590412">
    <property type="component" value="Unassembled WGS sequence"/>
</dbReference>
<organism evidence="3 4">
    <name type="scientific">Candida parapsilosis</name>
    <name type="common">Yeast</name>
    <dbReference type="NCBI Taxonomy" id="5480"/>
    <lineage>
        <taxon>Eukaryota</taxon>
        <taxon>Fungi</taxon>
        <taxon>Dikarya</taxon>
        <taxon>Ascomycota</taxon>
        <taxon>Saccharomycotina</taxon>
        <taxon>Pichiomycetes</taxon>
        <taxon>Debaryomycetaceae</taxon>
        <taxon>Candida/Lodderomyces clade</taxon>
        <taxon>Candida</taxon>
    </lineage>
</organism>
<dbReference type="PANTHER" id="PTHR10476">
    <property type="entry name" value="CHARGED MULTIVESICULAR BODY PROTEIN"/>
    <property type="match status" value="1"/>
</dbReference>
<gene>
    <name evidence="3" type="primary">DID4</name>
    <name evidence="3" type="ORF">FOB60_005444</name>
</gene>
<feature type="compositionally biased region" description="Basic and acidic residues" evidence="2">
    <location>
        <begin position="232"/>
        <end position="241"/>
    </location>
</feature>
<keyword evidence="1" id="KW-0175">Coiled coil</keyword>
<comment type="caution">
    <text evidence="3">The sequence shown here is derived from an EMBL/GenBank/DDBJ whole genome shotgun (WGS) entry which is preliminary data.</text>
</comment>
<reference evidence="3" key="1">
    <citation type="submission" date="2020-03" db="EMBL/GenBank/DDBJ databases">
        <title>FDA dAtabase for Regulatory Grade micrObial Sequences (FDA-ARGOS): Supporting development and validation of Infectious Disease Dx tests.</title>
        <authorList>
            <person name="Campos J."/>
            <person name="Goldberg B."/>
            <person name="Tallon L."/>
            <person name="Sadzewicz L."/>
            <person name="Vavikolanu K."/>
            <person name="Mehta A."/>
            <person name="Aluvathingal J."/>
            <person name="Nadendla S."/>
            <person name="Nandy P."/>
            <person name="Geyer C."/>
            <person name="Yan Y."/>
            <person name="Sichtig H."/>
        </authorList>
    </citation>
    <scope>NUCLEOTIDE SEQUENCE [LARGE SCALE GENOMIC DNA]</scope>
    <source>
        <strain evidence="3">FDAARGOS_652</strain>
    </source>
</reference>
<dbReference type="GO" id="GO:0043328">
    <property type="term" value="P:protein transport to vacuole involved in ubiquitin-dependent protein catabolic process via the multivesicular body sorting pathway"/>
    <property type="evidence" value="ECO:0007669"/>
    <property type="project" value="EnsemblFungi"/>
</dbReference>
<evidence type="ECO:0000313" key="3">
    <source>
        <dbReference type="EMBL" id="KAF6044351.1"/>
    </source>
</evidence>
<dbReference type="InterPro" id="IPR005024">
    <property type="entry name" value="Snf7_fam"/>
</dbReference>
<proteinExistence type="predicted"/>
<dbReference type="OrthoDB" id="10252926at2759"/>
<dbReference type="GO" id="GO:1904669">
    <property type="term" value="P:ATP export"/>
    <property type="evidence" value="ECO:0007669"/>
    <property type="project" value="EnsemblFungi"/>
</dbReference>
<evidence type="ECO:0000313" key="4">
    <source>
        <dbReference type="Proteomes" id="UP000590412"/>
    </source>
</evidence>
<evidence type="ECO:0000256" key="2">
    <source>
        <dbReference type="SAM" id="MobiDB-lite"/>
    </source>
</evidence>
<name>A0A8X7NG17_CANPA</name>
<feature type="compositionally biased region" description="Gly residues" evidence="2">
    <location>
        <begin position="214"/>
        <end position="223"/>
    </location>
</feature>
<dbReference type="GO" id="GO:0045053">
    <property type="term" value="P:protein retention in Golgi apparatus"/>
    <property type="evidence" value="ECO:0007669"/>
    <property type="project" value="EnsemblFungi"/>
</dbReference>
<evidence type="ECO:0000256" key="1">
    <source>
        <dbReference type="SAM" id="Coils"/>
    </source>
</evidence>
<accession>A0A8X7NG17</accession>
<feature type="region of interest" description="Disordered" evidence="2">
    <location>
        <begin position="189"/>
        <end position="241"/>
    </location>
</feature>
<protein>
    <submittedName>
        <fullName evidence="3">DOA4-independent degradation protein 4</fullName>
    </submittedName>
</protein>
<sequence length="241" mass="26917">MSQLFEWAFGKKLTPQERLRKNQRALEKTQRELTREVTKLQQQEKKLISDIKKSAKQGQISSAKLQAKDLIRTKSYINKFNSMKAQLQAISLRVQSVRSNQQMAMSMRDATRVLSGMNRSMNLPQLSRIAQEFAKENDMMDQKQDFMDDAIDDAMAMDEDELGEEEQIDEILGKVLDEIGVDLNSNLKDTPTGINAGQETVDNGRVAESVGAHSGSGGAGGGFTSNTDEDDLQARLDSLKK</sequence>
<dbReference type="GO" id="GO:0070676">
    <property type="term" value="P:intralumenal vesicle formation"/>
    <property type="evidence" value="ECO:0007669"/>
    <property type="project" value="EnsemblFungi"/>
</dbReference>
<dbReference type="EMBL" id="JABWAB010000011">
    <property type="protein sequence ID" value="KAF6044351.1"/>
    <property type="molecule type" value="Genomic_DNA"/>
</dbReference>
<dbReference type="Gene3D" id="6.10.140.1230">
    <property type="match status" value="1"/>
</dbReference>
<feature type="coiled-coil region" evidence="1">
    <location>
        <begin position="16"/>
        <end position="50"/>
    </location>
</feature>
<feature type="compositionally biased region" description="Polar residues" evidence="2">
    <location>
        <begin position="189"/>
        <end position="201"/>
    </location>
</feature>
<dbReference type="Pfam" id="PF03357">
    <property type="entry name" value="Snf7"/>
    <property type="match status" value="1"/>
</dbReference>